<accession>A0A8S5MUT3</accession>
<sequence>MVPVIIFILLLQINNLYDIIIMHTYTVQNSILGTGYGWPPFVTQNK</sequence>
<name>A0A8S5MUT3_9CAUD</name>
<organism evidence="1">
    <name type="scientific">Siphoviridae sp. ctGyV19</name>
    <dbReference type="NCBI Taxonomy" id="2826225"/>
    <lineage>
        <taxon>Viruses</taxon>
        <taxon>Duplodnaviria</taxon>
        <taxon>Heunggongvirae</taxon>
        <taxon>Uroviricota</taxon>
        <taxon>Caudoviricetes</taxon>
    </lineage>
</organism>
<protein>
    <submittedName>
        <fullName evidence="1">Uncharacterized protein</fullName>
    </submittedName>
</protein>
<reference evidence="1" key="1">
    <citation type="journal article" date="2021" name="Proc. Natl. Acad. Sci. U.S.A.">
        <title>A Catalog of Tens of Thousands of Viruses from Human Metagenomes Reveals Hidden Associations with Chronic Diseases.</title>
        <authorList>
            <person name="Tisza M.J."/>
            <person name="Buck C.B."/>
        </authorList>
    </citation>
    <scope>NUCLEOTIDE SEQUENCE</scope>
    <source>
        <strain evidence="1">CtGyV19</strain>
    </source>
</reference>
<evidence type="ECO:0000313" key="1">
    <source>
        <dbReference type="EMBL" id="DAD86110.1"/>
    </source>
</evidence>
<proteinExistence type="predicted"/>
<dbReference type="EMBL" id="BK014994">
    <property type="protein sequence ID" value="DAD86110.1"/>
    <property type="molecule type" value="Genomic_DNA"/>
</dbReference>